<dbReference type="CDD" id="cd06261">
    <property type="entry name" value="TM_PBP2"/>
    <property type="match status" value="1"/>
</dbReference>
<comment type="caution">
    <text evidence="9">The sequence shown here is derived from an EMBL/GenBank/DDBJ whole genome shotgun (WGS) entry which is preliminary data.</text>
</comment>
<dbReference type="AlphaFoldDB" id="A0A1S2VX32"/>
<accession>A0A1S2VX32</accession>
<dbReference type="SUPFAM" id="SSF161098">
    <property type="entry name" value="MetI-like"/>
    <property type="match status" value="1"/>
</dbReference>
<feature type="domain" description="ABC transmembrane type-1" evidence="8">
    <location>
        <begin position="93"/>
        <end position="282"/>
    </location>
</feature>
<evidence type="ECO:0000256" key="7">
    <source>
        <dbReference type="RuleBase" id="RU363032"/>
    </source>
</evidence>
<dbReference type="GO" id="GO:0005886">
    <property type="term" value="C:plasma membrane"/>
    <property type="evidence" value="ECO:0007669"/>
    <property type="project" value="UniProtKB-SubCell"/>
</dbReference>
<dbReference type="EMBL" id="MOAE01000033">
    <property type="protein sequence ID" value="OIN63261.1"/>
    <property type="molecule type" value="Genomic_DNA"/>
</dbReference>
<keyword evidence="2 7" id="KW-0813">Transport</keyword>
<dbReference type="PANTHER" id="PTHR43386:SF1">
    <property type="entry name" value="D,D-DIPEPTIDE TRANSPORT SYSTEM PERMEASE PROTEIN DDPC-RELATED"/>
    <property type="match status" value="1"/>
</dbReference>
<protein>
    <submittedName>
        <fullName evidence="9">ABC transporter permease</fullName>
    </submittedName>
</protein>
<evidence type="ECO:0000256" key="3">
    <source>
        <dbReference type="ARBA" id="ARBA00022475"/>
    </source>
</evidence>
<dbReference type="InterPro" id="IPR050366">
    <property type="entry name" value="BP-dependent_transpt_permease"/>
</dbReference>
<dbReference type="InterPro" id="IPR000515">
    <property type="entry name" value="MetI-like"/>
</dbReference>
<feature type="transmembrane region" description="Helical" evidence="7">
    <location>
        <begin position="97"/>
        <end position="121"/>
    </location>
</feature>
<name>A0A1S2VX32_BIFLN</name>
<keyword evidence="3" id="KW-1003">Cell membrane</keyword>
<evidence type="ECO:0000256" key="1">
    <source>
        <dbReference type="ARBA" id="ARBA00004651"/>
    </source>
</evidence>
<evidence type="ECO:0000256" key="6">
    <source>
        <dbReference type="ARBA" id="ARBA00023136"/>
    </source>
</evidence>
<dbReference type="Pfam" id="PF00528">
    <property type="entry name" value="BPD_transp_1"/>
    <property type="match status" value="1"/>
</dbReference>
<sequence length="291" mass="30739">MSTSGSSYCANLGRQIMRNLAMVGDVMRRRAAGCMAGIYLLFVILASLFPAAFTHHDPTATSPSEKLLAPSALHWFGTDQLGRDVYTRVLYGGRETIVASLLALVIAVVGGLIIGVIAGYAGGWVDAILMRTVDVLLSIPYLLLAITIITAIGFGTIPVALAIGVGLTPSFVRTTRSQVLRVRERAFIDAARVNGASSFRIMVSHVLLNSSGPVGVLAILNFGGVIMSVATLSFLGFGAQPPAAEWGSLINAGRDYLLTAPWLSLLPGLVVVLCALSMTVIAQIIEERQRG</sequence>
<organism evidence="9 10">
    <name type="scientific">Bifidobacterium longum subsp. suis</name>
    <dbReference type="NCBI Taxonomy" id="1695"/>
    <lineage>
        <taxon>Bacteria</taxon>
        <taxon>Bacillati</taxon>
        <taxon>Actinomycetota</taxon>
        <taxon>Actinomycetes</taxon>
        <taxon>Bifidobacteriales</taxon>
        <taxon>Bifidobacteriaceae</taxon>
        <taxon>Bifidobacterium</taxon>
    </lineage>
</organism>
<dbReference type="GO" id="GO:0055085">
    <property type="term" value="P:transmembrane transport"/>
    <property type="evidence" value="ECO:0007669"/>
    <property type="project" value="InterPro"/>
</dbReference>
<evidence type="ECO:0000256" key="2">
    <source>
        <dbReference type="ARBA" id="ARBA00022448"/>
    </source>
</evidence>
<comment type="subcellular location">
    <subcellularLocation>
        <location evidence="1 7">Cell membrane</location>
        <topology evidence="1 7">Multi-pass membrane protein</topology>
    </subcellularLocation>
</comment>
<feature type="transmembrane region" description="Helical" evidence="7">
    <location>
        <begin position="141"/>
        <end position="167"/>
    </location>
</feature>
<dbReference type="Gene3D" id="1.10.3720.10">
    <property type="entry name" value="MetI-like"/>
    <property type="match status" value="1"/>
</dbReference>
<keyword evidence="5 7" id="KW-1133">Transmembrane helix</keyword>
<reference evidence="9 10" key="1">
    <citation type="journal article" date="2016" name="BMC Microbiol.">
        <title>Fucosyllactose and L-fucose utilization of infant Bifidobacterium longum and Bifidobacterium kashiwanohense.</title>
        <authorList>
            <person name="Bunesova V."/>
            <person name="Lacroix C."/>
            <person name="Schwab C."/>
        </authorList>
    </citation>
    <scope>NUCLEOTIDE SEQUENCE [LARGE SCALE GENOMIC DNA]</scope>
    <source>
        <strain evidence="9 10">BSM11-5</strain>
    </source>
</reference>
<comment type="similarity">
    <text evidence="7">Belongs to the binding-protein-dependent transport system permease family.</text>
</comment>
<evidence type="ECO:0000313" key="10">
    <source>
        <dbReference type="Proteomes" id="UP000181801"/>
    </source>
</evidence>
<feature type="transmembrane region" description="Helical" evidence="7">
    <location>
        <begin position="259"/>
        <end position="285"/>
    </location>
</feature>
<dbReference type="InterPro" id="IPR035906">
    <property type="entry name" value="MetI-like_sf"/>
</dbReference>
<evidence type="ECO:0000313" key="9">
    <source>
        <dbReference type="EMBL" id="OIN63261.1"/>
    </source>
</evidence>
<keyword evidence="4 7" id="KW-0812">Transmembrane</keyword>
<keyword evidence="6 7" id="KW-0472">Membrane</keyword>
<dbReference type="PROSITE" id="PS50928">
    <property type="entry name" value="ABC_TM1"/>
    <property type="match status" value="1"/>
</dbReference>
<proteinExistence type="inferred from homology"/>
<evidence type="ECO:0000259" key="8">
    <source>
        <dbReference type="PROSITE" id="PS50928"/>
    </source>
</evidence>
<evidence type="ECO:0000256" key="5">
    <source>
        <dbReference type="ARBA" id="ARBA00022989"/>
    </source>
</evidence>
<gene>
    <name evidence="9" type="ORF">BFS26_06160</name>
</gene>
<dbReference type="Proteomes" id="UP000181801">
    <property type="component" value="Unassembled WGS sequence"/>
</dbReference>
<evidence type="ECO:0000256" key="4">
    <source>
        <dbReference type="ARBA" id="ARBA00022692"/>
    </source>
</evidence>
<feature type="transmembrane region" description="Helical" evidence="7">
    <location>
        <begin position="30"/>
        <end position="53"/>
    </location>
</feature>
<feature type="transmembrane region" description="Helical" evidence="7">
    <location>
        <begin position="214"/>
        <end position="239"/>
    </location>
</feature>
<dbReference type="PANTHER" id="PTHR43386">
    <property type="entry name" value="OLIGOPEPTIDE TRANSPORT SYSTEM PERMEASE PROTEIN APPC"/>
    <property type="match status" value="1"/>
</dbReference>